<dbReference type="Proteomes" id="UP000092691">
    <property type="component" value="Chromosome"/>
</dbReference>
<dbReference type="EMBL" id="CP016286">
    <property type="protein sequence ID" value="ANP85163.1"/>
    <property type="molecule type" value="Genomic_DNA"/>
</dbReference>
<name>A0A1B1C5X0_RHILE</name>
<gene>
    <name evidence="1" type="ORF">BA011_05020</name>
</gene>
<reference evidence="1 2" key="1">
    <citation type="submission" date="2016-06" db="EMBL/GenBank/DDBJ databases">
        <title>Microsymbionts genomes from the relict species Vavilovia formosa.</title>
        <authorList>
            <person name="Chirak E."/>
            <person name="Kimeklis A."/>
            <person name="Andronov E."/>
        </authorList>
    </citation>
    <scope>NUCLEOTIDE SEQUENCE [LARGE SCALE GENOMIC DNA]</scope>
    <source>
        <strain evidence="1 2">Vaf10</strain>
    </source>
</reference>
<proteinExistence type="predicted"/>
<evidence type="ECO:0000313" key="2">
    <source>
        <dbReference type="Proteomes" id="UP000092691"/>
    </source>
</evidence>
<accession>A0A1B1C5X0</accession>
<organism evidence="1 2">
    <name type="scientific">Rhizobium leguminosarum</name>
    <dbReference type="NCBI Taxonomy" id="384"/>
    <lineage>
        <taxon>Bacteria</taxon>
        <taxon>Pseudomonadati</taxon>
        <taxon>Pseudomonadota</taxon>
        <taxon>Alphaproteobacteria</taxon>
        <taxon>Hyphomicrobiales</taxon>
        <taxon>Rhizobiaceae</taxon>
        <taxon>Rhizobium/Agrobacterium group</taxon>
        <taxon>Rhizobium</taxon>
    </lineage>
</organism>
<dbReference type="AlphaFoldDB" id="A0A1B1C5X0"/>
<evidence type="ECO:0000313" key="1">
    <source>
        <dbReference type="EMBL" id="ANP85163.1"/>
    </source>
</evidence>
<sequence length="66" mass="6977">MGELLVQKIKTILAHLVGVTQHGFAGLLINKQATYMTAVVSAFQASSLGFPAASENWRSVPCSSSL</sequence>
<protein>
    <submittedName>
        <fullName evidence="1">Uncharacterized protein</fullName>
    </submittedName>
</protein>